<feature type="compositionally biased region" description="Acidic residues" evidence="2">
    <location>
        <begin position="289"/>
        <end position="298"/>
    </location>
</feature>
<evidence type="ECO:0000256" key="2">
    <source>
        <dbReference type="SAM" id="MobiDB-lite"/>
    </source>
</evidence>
<evidence type="ECO:0000256" key="1">
    <source>
        <dbReference type="SAM" id="Coils"/>
    </source>
</evidence>
<organism evidence="3 4">
    <name type="scientific">Perkinsus chesapeaki</name>
    <name type="common">Clam parasite</name>
    <name type="synonym">Perkinsus andrewsi</name>
    <dbReference type="NCBI Taxonomy" id="330153"/>
    <lineage>
        <taxon>Eukaryota</taxon>
        <taxon>Sar</taxon>
        <taxon>Alveolata</taxon>
        <taxon>Perkinsozoa</taxon>
        <taxon>Perkinsea</taxon>
        <taxon>Perkinsida</taxon>
        <taxon>Perkinsidae</taxon>
        <taxon>Perkinsus</taxon>
    </lineage>
</organism>
<reference evidence="3 4" key="1">
    <citation type="submission" date="2020-04" db="EMBL/GenBank/DDBJ databases">
        <title>Perkinsus chesapeaki whole genome sequence.</title>
        <authorList>
            <person name="Bogema D.R."/>
        </authorList>
    </citation>
    <scope>NUCLEOTIDE SEQUENCE [LARGE SCALE GENOMIC DNA]</scope>
    <source>
        <strain evidence="3">ATCC PRA-425</strain>
    </source>
</reference>
<dbReference type="EMBL" id="JAAPAO010000695">
    <property type="protein sequence ID" value="KAF4654897.1"/>
    <property type="molecule type" value="Genomic_DNA"/>
</dbReference>
<feature type="compositionally biased region" description="Basic and acidic residues" evidence="2">
    <location>
        <begin position="372"/>
        <end position="387"/>
    </location>
</feature>
<keyword evidence="1" id="KW-0175">Coiled coil</keyword>
<evidence type="ECO:0000313" key="4">
    <source>
        <dbReference type="Proteomes" id="UP000591131"/>
    </source>
</evidence>
<feature type="compositionally biased region" description="Basic and acidic residues" evidence="2">
    <location>
        <begin position="263"/>
        <end position="276"/>
    </location>
</feature>
<comment type="caution">
    <text evidence="3">The sequence shown here is derived from an EMBL/GenBank/DDBJ whole genome shotgun (WGS) entry which is preliminary data.</text>
</comment>
<feature type="compositionally biased region" description="Basic and acidic residues" evidence="2">
    <location>
        <begin position="210"/>
        <end position="223"/>
    </location>
</feature>
<dbReference type="AlphaFoldDB" id="A0A7J6L6S7"/>
<feature type="region of interest" description="Disordered" evidence="2">
    <location>
        <begin position="157"/>
        <end position="390"/>
    </location>
</feature>
<feature type="compositionally biased region" description="Basic residues" evidence="2">
    <location>
        <begin position="165"/>
        <end position="182"/>
    </location>
</feature>
<dbReference type="Proteomes" id="UP000591131">
    <property type="component" value="Unassembled WGS sequence"/>
</dbReference>
<sequence>MSVEWPTFTGSAADDIDEKLQPDDIYDADTETLKDFSEDLRILIERELRERDEAEKLRNQIMKRHVPNYNGFEAHAHSGNFYSRLSGLPSDNGRVASISSAEQRNDLELAHPFAREAEQPKSPPEILRFELTDVQHSKHFAGKSLSEWQPQRVTDMPFVVGSSSGRKKNKMKRGKKPNTRKGVRSDKAKESPARQKLRKMKEYSTLLKTRLSDQRPARPRLDTSADVPTNSNCGISIKLDHELEREHSSEESGAAPETTADNKPSEVGKRSSEGREISVTPSEGSLDGYTDDEFDESSISDASATSENGCYPARSEHEEMDEETGSSDIKDKDEERATRFDHAEPMANYGSCEDRPDLFDLGTANSSEDPSDERTKVDIDSGDREQGDYEGFVVDNIGGILADDGATEKYLHRGNMNGSAGETCNETTNTSALMDNTENEEGVEDTIEGGMDDTDAAAVHGRRIDRDADTGAIERETDKSFHTAKVKPNQKVAAKLRGMIT</sequence>
<feature type="region of interest" description="Disordered" evidence="2">
    <location>
        <begin position="1"/>
        <end position="20"/>
    </location>
</feature>
<name>A0A7J6L6S7_PERCH</name>
<protein>
    <submittedName>
        <fullName evidence="3">Uncharacterized protein</fullName>
    </submittedName>
</protein>
<proteinExistence type="predicted"/>
<feature type="compositionally biased region" description="Basic and acidic residues" evidence="2">
    <location>
        <begin position="183"/>
        <end position="193"/>
    </location>
</feature>
<feature type="coiled-coil region" evidence="1">
    <location>
        <begin position="37"/>
        <end position="64"/>
    </location>
</feature>
<accession>A0A7J6L6S7</accession>
<gene>
    <name evidence="3" type="ORF">FOL47_009698</name>
</gene>
<keyword evidence="4" id="KW-1185">Reference proteome</keyword>
<feature type="compositionally biased region" description="Basic and acidic residues" evidence="2">
    <location>
        <begin position="238"/>
        <end position="250"/>
    </location>
</feature>
<feature type="compositionally biased region" description="Polar residues" evidence="2">
    <location>
        <begin position="299"/>
        <end position="308"/>
    </location>
</feature>
<feature type="compositionally biased region" description="Basic and acidic residues" evidence="2">
    <location>
        <begin position="328"/>
        <end position="344"/>
    </location>
</feature>
<evidence type="ECO:0000313" key="3">
    <source>
        <dbReference type="EMBL" id="KAF4654897.1"/>
    </source>
</evidence>